<comment type="caution">
    <text evidence="2">The sequence shown here is derived from an EMBL/GenBank/DDBJ whole genome shotgun (WGS) entry which is preliminary data.</text>
</comment>
<evidence type="ECO:0000313" key="3">
    <source>
        <dbReference type="Proteomes" id="UP001375812"/>
    </source>
</evidence>
<keyword evidence="3" id="KW-1185">Reference proteome</keyword>
<dbReference type="SUPFAM" id="SSF53448">
    <property type="entry name" value="Nucleotide-diphospho-sugar transferases"/>
    <property type="match status" value="1"/>
</dbReference>
<dbReference type="Pfam" id="PF00535">
    <property type="entry name" value="Glycos_transf_2"/>
    <property type="match status" value="1"/>
</dbReference>
<keyword evidence="2" id="KW-0328">Glycosyltransferase</keyword>
<dbReference type="PANTHER" id="PTHR43179:SF10">
    <property type="entry name" value="GLYCOSYL TRANSFERASE"/>
    <property type="match status" value="1"/>
</dbReference>
<sequence>MKKILTVCIVIYNPDKEELYKTLSSLQEAAHNVDQDVSLNILIVDNSSAASIDVNFHPIIADLSTKIIHGQGNVGFARANNSTLAEGVGDFHLVLNPDVEMHPLALKAAIGFMHAHSECGLLTPSATYPDGKKQYLCKQYPSVFDLFLRGFAPRFMRNLFQNRLAHYEMRDETNHTTYWDPPIVSGCFMFFRGETFRALKGFDERYMLYFEDFDISIRTRQESRIAYVPAVEIVHSGGNAAQKGWWHIKQFGRSAVLFFLSHGVKFF</sequence>
<dbReference type="PANTHER" id="PTHR43179">
    <property type="entry name" value="RHAMNOSYLTRANSFERASE WBBL"/>
    <property type="match status" value="1"/>
</dbReference>
<dbReference type="Gene3D" id="3.90.550.10">
    <property type="entry name" value="Spore Coat Polysaccharide Biosynthesis Protein SpsA, Chain A"/>
    <property type="match status" value="1"/>
</dbReference>
<dbReference type="EC" id="2.4.-.-" evidence="2"/>
<evidence type="ECO:0000259" key="1">
    <source>
        <dbReference type="Pfam" id="PF00535"/>
    </source>
</evidence>
<gene>
    <name evidence="2" type="ORF">WH297_02950</name>
</gene>
<protein>
    <submittedName>
        <fullName evidence="2">Glycosyltransferase</fullName>
        <ecNumber evidence="2">2.4.-.-</ecNumber>
    </submittedName>
</protein>
<accession>A0ABU8PB91</accession>
<dbReference type="RefSeq" id="WP_181153296.1">
    <property type="nucleotide sequence ID" value="NZ_JBBGZH010000001.1"/>
</dbReference>
<dbReference type="EMBL" id="JBBGZH010000001">
    <property type="protein sequence ID" value="MEJ5018701.1"/>
    <property type="molecule type" value="Genomic_DNA"/>
</dbReference>
<organism evidence="2 3">
    <name type="scientific">Ochrobactrum vermis</name>
    <dbReference type="NCBI Taxonomy" id="1827297"/>
    <lineage>
        <taxon>Bacteria</taxon>
        <taxon>Pseudomonadati</taxon>
        <taxon>Pseudomonadota</taxon>
        <taxon>Alphaproteobacteria</taxon>
        <taxon>Hyphomicrobiales</taxon>
        <taxon>Brucellaceae</taxon>
        <taxon>Brucella/Ochrobactrum group</taxon>
        <taxon>Ochrobactrum</taxon>
    </lineage>
</organism>
<evidence type="ECO:0000313" key="2">
    <source>
        <dbReference type="EMBL" id="MEJ5018701.1"/>
    </source>
</evidence>
<name>A0ABU8PB91_9HYPH</name>
<dbReference type="InterPro" id="IPR001173">
    <property type="entry name" value="Glyco_trans_2-like"/>
</dbReference>
<keyword evidence="2" id="KW-0808">Transferase</keyword>
<reference evidence="2 3" key="1">
    <citation type="submission" date="2023-12" db="EMBL/GenBank/DDBJ databases">
        <title>Gut-associated functions are favored during microbiome assembly across C. elegans life.</title>
        <authorList>
            <person name="Zimmermann J."/>
        </authorList>
    </citation>
    <scope>NUCLEOTIDE SEQUENCE [LARGE SCALE GENOMIC DNA]</scope>
    <source>
        <strain evidence="2 3">MYb71</strain>
    </source>
</reference>
<feature type="domain" description="Glycosyltransferase 2-like" evidence="1">
    <location>
        <begin position="6"/>
        <end position="189"/>
    </location>
</feature>
<dbReference type="InterPro" id="IPR029044">
    <property type="entry name" value="Nucleotide-diphossugar_trans"/>
</dbReference>
<proteinExistence type="predicted"/>
<dbReference type="Proteomes" id="UP001375812">
    <property type="component" value="Unassembled WGS sequence"/>
</dbReference>
<dbReference type="GO" id="GO:0016757">
    <property type="term" value="F:glycosyltransferase activity"/>
    <property type="evidence" value="ECO:0007669"/>
    <property type="project" value="UniProtKB-KW"/>
</dbReference>